<accession>K1PZQ3</accession>
<reference evidence="2" key="1">
    <citation type="journal article" date="2012" name="Nature">
        <title>The oyster genome reveals stress adaptation and complexity of shell formation.</title>
        <authorList>
            <person name="Zhang G."/>
            <person name="Fang X."/>
            <person name="Guo X."/>
            <person name="Li L."/>
            <person name="Luo R."/>
            <person name="Xu F."/>
            <person name="Yang P."/>
            <person name="Zhang L."/>
            <person name="Wang X."/>
            <person name="Qi H."/>
            <person name="Xiong Z."/>
            <person name="Que H."/>
            <person name="Xie Y."/>
            <person name="Holland P.W."/>
            <person name="Paps J."/>
            <person name="Zhu Y."/>
            <person name="Wu F."/>
            <person name="Chen Y."/>
            <person name="Wang J."/>
            <person name="Peng C."/>
            <person name="Meng J."/>
            <person name="Yang L."/>
            <person name="Liu J."/>
            <person name="Wen B."/>
            <person name="Zhang N."/>
            <person name="Huang Z."/>
            <person name="Zhu Q."/>
            <person name="Feng Y."/>
            <person name="Mount A."/>
            <person name="Hedgecock D."/>
            <person name="Xu Z."/>
            <person name="Liu Y."/>
            <person name="Domazet-Loso T."/>
            <person name="Du Y."/>
            <person name="Sun X."/>
            <person name="Zhang S."/>
            <person name="Liu B."/>
            <person name="Cheng P."/>
            <person name="Jiang X."/>
            <person name="Li J."/>
            <person name="Fan D."/>
            <person name="Wang W."/>
            <person name="Fu W."/>
            <person name="Wang T."/>
            <person name="Wang B."/>
            <person name="Zhang J."/>
            <person name="Peng Z."/>
            <person name="Li Y."/>
            <person name="Li N."/>
            <person name="Wang J."/>
            <person name="Chen M."/>
            <person name="He Y."/>
            <person name="Tan F."/>
            <person name="Song X."/>
            <person name="Zheng Q."/>
            <person name="Huang R."/>
            <person name="Yang H."/>
            <person name="Du X."/>
            <person name="Chen L."/>
            <person name="Yang M."/>
            <person name="Gaffney P.M."/>
            <person name="Wang S."/>
            <person name="Luo L."/>
            <person name="She Z."/>
            <person name="Ming Y."/>
            <person name="Huang W."/>
            <person name="Zhang S."/>
            <person name="Huang B."/>
            <person name="Zhang Y."/>
            <person name="Qu T."/>
            <person name="Ni P."/>
            <person name="Miao G."/>
            <person name="Wang J."/>
            <person name="Wang Q."/>
            <person name="Steinberg C.E."/>
            <person name="Wang H."/>
            <person name="Li N."/>
            <person name="Qian L."/>
            <person name="Zhang G."/>
            <person name="Li Y."/>
            <person name="Yang H."/>
            <person name="Liu X."/>
            <person name="Wang J."/>
            <person name="Yin Y."/>
            <person name="Wang J."/>
        </authorList>
    </citation>
    <scope>NUCLEOTIDE SEQUENCE [LARGE SCALE GENOMIC DNA]</scope>
    <source>
        <strain evidence="2">05x7-T-G4-1.051#20</strain>
    </source>
</reference>
<dbReference type="InParanoid" id="K1PZQ3"/>
<dbReference type="AlphaFoldDB" id="K1PZQ3"/>
<dbReference type="PANTHER" id="PTHR24043:SF8">
    <property type="entry name" value="EGF-LIKE DOMAIN-CONTAINING PROTEIN"/>
    <property type="match status" value="1"/>
</dbReference>
<sequence length="246" mass="26818">MHIEILISACPSGTFGTNCSLECLDGYYGMFCKEKCDCKTSECDKAIGCPQKDPPHLPLTTSSITIAAVSLAITSVVIGVTICVVVRRVRFHGIRELIVECPKGTRGNNCSEKCQANMYGESCLEKCDCQPHQECNYIRGCIACPSGTNCSLECPDGYYGMFCKEKCDCKTSECDKDVGCPKKACPSGTFWTNCSLECPDGYYGMFCKEKCDCKTSECDKAVGCPKKGDPNVNLKRTIFVTDLSAK</sequence>
<dbReference type="EMBL" id="JH817927">
    <property type="protein sequence ID" value="EKC29717.1"/>
    <property type="molecule type" value="Genomic_DNA"/>
</dbReference>
<dbReference type="GO" id="GO:0005044">
    <property type="term" value="F:scavenger receptor activity"/>
    <property type="evidence" value="ECO:0007669"/>
    <property type="project" value="InterPro"/>
</dbReference>
<dbReference type="HOGENOM" id="CLU_1130012_0_0_1"/>
<dbReference type="InterPro" id="IPR042635">
    <property type="entry name" value="MEGF10/SREC1/2-like"/>
</dbReference>
<evidence type="ECO:0000256" key="1">
    <source>
        <dbReference type="ARBA" id="ARBA00022536"/>
    </source>
</evidence>
<name>K1PZQ3_MAGGI</name>
<dbReference type="PANTHER" id="PTHR24043">
    <property type="entry name" value="SCAVENGER RECEPTOR CLASS F"/>
    <property type="match status" value="1"/>
</dbReference>
<keyword evidence="1" id="KW-0245">EGF-like domain</keyword>
<dbReference type="Gene3D" id="2.170.300.10">
    <property type="entry name" value="Tie2 ligand-binding domain superfamily"/>
    <property type="match status" value="2"/>
</dbReference>
<gene>
    <name evidence="2" type="ORF">CGI_10006286</name>
</gene>
<proteinExistence type="predicted"/>
<protein>
    <submittedName>
        <fullName evidence="2">Multiple epidermal growth factor-like domains 6</fullName>
    </submittedName>
</protein>
<organism evidence="2">
    <name type="scientific">Magallana gigas</name>
    <name type="common">Pacific oyster</name>
    <name type="synonym">Crassostrea gigas</name>
    <dbReference type="NCBI Taxonomy" id="29159"/>
    <lineage>
        <taxon>Eukaryota</taxon>
        <taxon>Metazoa</taxon>
        <taxon>Spiralia</taxon>
        <taxon>Lophotrochozoa</taxon>
        <taxon>Mollusca</taxon>
        <taxon>Bivalvia</taxon>
        <taxon>Autobranchia</taxon>
        <taxon>Pteriomorphia</taxon>
        <taxon>Ostreida</taxon>
        <taxon>Ostreoidea</taxon>
        <taxon>Ostreidae</taxon>
        <taxon>Magallana</taxon>
    </lineage>
</organism>
<evidence type="ECO:0000313" key="2">
    <source>
        <dbReference type="EMBL" id="EKC29717.1"/>
    </source>
</evidence>